<name>A0ABR4NNV8_9SACH</name>
<comment type="similarity">
    <text evidence="11">Belongs to the ZNF598/HEL2 family.</text>
</comment>
<keyword evidence="6" id="KW-0597">Phosphoprotein</keyword>
<dbReference type="SUPFAM" id="SSF57850">
    <property type="entry name" value="RING/U-box"/>
    <property type="match status" value="1"/>
</dbReference>
<dbReference type="InterPro" id="IPR044288">
    <property type="entry name" value="ZNF598/HEL2"/>
</dbReference>
<comment type="catalytic activity">
    <reaction evidence="1">
        <text>S-ubiquitinyl-[E2 ubiquitin-conjugating enzyme]-L-cysteine + [acceptor protein]-L-lysine = [E2 ubiquitin-conjugating enzyme]-L-cysteine + N(6)-ubiquitinyl-[acceptor protein]-L-lysine.</text>
        <dbReference type="EC" id="2.3.2.27"/>
    </reaction>
</comment>
<comment type="caution">
    <text evidence="15">The sequence shown here is derived from an EMBL/GenBank/DDBJ whole genome shotgun (WGS) entry which is preliminary data.</text>
</comment>
<evidence type="ECO:0000259" key="14">
    <source>
        <dbReference type="PROSITE" id="PS50089"/>
    </source>
</evidence>
<evidence type="ECO:0000256" key="13">
    <source>
        <dbReference type="SAM" id="MobiDB-lite"/>
    </source>
</evidence>
<dbReference type="Gene3D" id="3.30.40.10">
    <property type="entry name" value="Zinc/RING finger domain, C3HC4 (zinc finger)"/>
    <property type="match status" value="1"/>
</dbReference>
<gene>
    <name evidence="15" type="ORF">RNJ44_01805</name>
</gene>
<feature type="region of interest" description="Disordered" evidence="13">
    <location>
        <begin position="1"/>
        <end position="58"/>
    </location>
</feature>
<feature type="compositionally biased region" description="Polar residues" evidence="13">
    <location>
        <begin position="551"/>
        <end position="583"/>
    </location>
</feature>
<keyword evidence="5" id="KW-0963">Cytoplasm</keyword>
<evidence type="ECO:0000256" key="7">
    <source>
        <dbReference type="ARBA" id="ARBA00022679"/>
    </source>
</evidence>
<keyword evidence="16" id="KW-1185">Reference proteome</keyword>
<keyword evidence="7" id="KW-0808">Transferase</keyword>
<comment type="pathway">
    <text evidence="3">Protein modification; protein ubiquitination.</text>
</comment>
<dbReference type="InterPro" id="IPR057634">
    <property type="entry name" value="PAH_ZNF598/HEL2"/>
</dbReference>
<protein>
    <recommendedName>
        <fullName evidence="4">RING-type E3 ubiquitin transferase</fullName>
        <ecNumber evidence="4">2.3.2.27</ecNumber>
    </recommendedName>
</protein>
<evidence type="ECO:0000256" key="6">
    <source>
        <dbReference type="ARBA" id="ARBA00022553"/>
    </source>
</evidence>
<keyword evidence="9 12" id="KW-0863">Zinc-finger</keyword>
<accession>A0ABR4NNV8</accession>
<evidence type="ECO:0000256" key="3">
    <source>
        <dbReference type="ARBA" id="ARBA00004906"/>
    </source>
</evidence>
<comment type="subcellular location">
    <subcellularLocation>
        <location evidence="2">Cytoplasm</location>
    </subcellularLocation>
</comment>
<evidence type="ECO:0000256" key="5">
    <source>
        <dbReference type="ARBA" id="ARBA00022490"/>
    </source>
</evidence>
<dbReference type="PANTHER" id="PTHR22938:SF0">
    <property type="entry name" value="E3 UBIQUITIN-PROTEIN LIGASE ZNF598"/>
    <property type="match status" value="1"/>
</dbReference>
<dbReference type="Pfam" id="PF23202">
    <property type="entry name" value="PAH_ZNF598"/>
    <property type="match status" value="1"/>
</dbReference>
<evidence type="ECO:0000256" key="11">
    <source>
        <dbReference type="ARBA" id="ARBA00035113"/>
    </source>
</evidence>
<organism evidence="15 16">
    <name type="scientific">Nakaseomyces bracarensis</name>
    <dbReference type="NCBI Taxonomy" id="273131"/>
    <lineage>
        <taxon>Eukaryota</taxon>
        <taxon>Fungi</taxon>
        <taxon>Dikarya</taxon>
        <taxon>Ascomycota</taxon>
        <taxon>Saccharomycotina</taxon>
        <taxon>Saccharomycetes</taxon>
        <taxon>Saccharomycetales</taxon>
        <taxon>Saccharomycetaceae</taxon>
        <taxon>Nakaseomyces</taxon>
    </lineage>
</organism>
<evidence type="ECO:0000256" key="12">
    <source>
        <dbReference type="PROSITE-ProRule" id="PRU00175"/>
    </source>
</evidence>
<evidence type="ECO:0000256" key="4">
    <source>
        <dbReference type="ARBA" id="ARBA00012483"/>
    </source>
</evidence>
<dbReference type="InterPro" id="IPR056437">
    <property type="entry name" value="Znf-C2H2_ZNF598/HEL2"/>
</dbReference>
<dbReference type="InterPro" id="IPR041888">
    <property type="entry name" value="RING-HC_ZNF598/HEL2"/>
</dbReference>
<evidence type="ECO:0000256" key="2">
    <source>
        <dbReference type="ARBA" id="ARBA00004496"/>
    </source>
</evidence>
<dbReference type="SMART" id="SM00355">
    <property type="entry name" value="ZnF_C2H2"/>
    <property type="match status" value="4"/>
</dbReference>
<feature type="region of interest" description="Disordered" evidence="13">
    <location>
        <begin position="513"/>
        <end position="658"/>
    </location>
</feature>
<feature type="compositionally biased region" description="Basic and acidic residues" evidence="13">
    <location>
        <begin position="619"/>
        <end position="628"/>
    </location>
</feature>
<reference evidence="15 16" key="1">
    <citation type="submission" date="2024-05" db="EMBL/GenBank/DDBJ databases">
        <title>Long read based assembly of the Candida bracarensis genome reveals expanded adhesin content.</title>
        <authorList>
            <person name="Marcet-Houben M."/>
            <person name="Ksiezopolska E."/>
            <person name="Gabaldon T."/>
        </authorList>
    </citation>
    <scope>NUCLEOTIDE SEQUENCE [LARGE SCALE GENOMIC DNA]</scope>
    <source>
        <strain evidence="15 16">CBM6</strain>
    </source>
</reference>
<dbReference type="Pfam" id="PF23230">
    <property type="entry name" value="zf-C2H2_13"/>
    <property type="match status" value="1"/>
</dbReference>
<dbReference type="InterPro" id="IPR013083">
    <property type="entry name" value="Znf_RING/FYVE/PHD"/>
</dbReference>
<dbReference type="PANTHER" id="PTHR22938">
    <property type="entry name" value="ZINC FINGER PROTEIN 598"/>
    <property type="match status" value="1"/>
</dbReference>
<dbReference type="Pfam" id="PF25447">
    <property type="entry name" value="RING_ZNF598"/>
    <property type="match status" value="1"/>
</dbReference>
<feature type="compositionally biased region" description="Low complexity" evidence="13">
    <location>
        <begin position="27"/>
        <end position="37"/>
    </location>
</feature>
<dbReference type="CDD" id="cd16615">
    <property type="entry name" value="RING-HC_ZNF598"/>
    <property type="match status" value="1"/>
</dbReference>
<keyword evidence="10" id="KW-0862">Zinc</keyword>
<dbReference type="EC" id="2.3.2.27" evidence="4"/>
<keyword evidence="8" id="KW-0479">Metal-binding</keyword>
<evidence type="ECO:0000313" key="16">
    <source>
        <dbReference type="Proteomes" id="UP001623330"/>
    </source>
</evidence>
<sequence>MNNMSTESSQESKPKNRNFRRTQSGANNNNNNGNSKIRNNRKKVGGNPEFLQTNVKKGKKSNIEKQVEEFDSHDAEKDDELCLICAKKLEFAALSPCNHKTCYRCSFRQRALYDKKTCLICRTENDRLTFTEQIDATYTDITQFSSSNDKYGIDFTSEEVKEATLGLLEYKCSMCPKNETPVFPGFKKYNEHLKTAHNRMICLICANHGHSFPCEMQIYTANQLKNHHSRGDDEGFRGHPMCAFCTGKRFYSDDELYIHMRNEHEKCHICDRIDPNQPQYFKDYDQLFEHFRTSHYVCTVQKCLDDKFVVFKDDMELQAHILKEHGDILRGKPKFFQSELSTFISAPSQVVRERDSYNYDMGSVGHSNIEDENNPEVNKLRMSERAKHYLNNSLEGYQKFERLNENYDNSILTASQLLQEYKKLFTDTHADVYLLIHNLAATYPKNSKSYKDLNVIYESHEQAEQRKNALPSLMDDHVKTAPGGAWGASSSKSKSYSSVTSLNDLPSLGNVPASFDPFKNPNKAPGYKSLRVPANTSNAGSKQAPLRVSAKPSSSNRVEFTTAPKSRSSTPSWGTTVSSSKPKNTLADLNLPSLPTPKPKVYIPPVHETVIPDPKQWGNKKESPKPVSEEEELLKNLSLNSKSKKKGKQKQLLFHIGV</sequence>
<evidence type="ECO:0000313" key="15">
    <source>
        <dbReference type="EMBL" id="KAL3229669.1"/>
    </source>
</evidence>
<proteinExistence type="inferred from homology"/>
<dbReference type="InterPro" id="IPR013087">
    <property type="entry name" value="Znf_C2H2_type"/>
</dbReference>
<feature type="compositionally biased region" description="Polar residues" evidence="13">
    <location>
        <begin position="1"/>
        <end position="11"/>
    </location>
</feature>
<evidence type="ECO:0000256" key="9">
    <source>
        <dbReference type="ARBA" id="ARBA00022771"/>
    </source>
</evidence>
<dbReference type="Proteomes" id="UP001623330">
    <property type="component" value="Unassembled WGS sequence"/>
</dbReference>
<evidence type="ECO:0000256" key="8">
    <source>
        <dbReference type="ARBA" id="ARBA00022723"/>
    </source>
</evidence>
<dbReference type="EMBL" id="JBEVYD010000011">
    <property type="protein sequence ID" value="KAL3229669.1"/>
    <property type="molecule type" value="Genomic_DNA"/>
</dbReference>
<feature type="domain" description="RING-type" evidence="14">
    <location>
        <begin position="82"/>
        <end position="122"/>
    </location>
</feature>
<dbReference type="PROSITE" id="PS50089">
    <property type="entry name" value="ZF_RING_2"/>
    <property type="match status" value="1"/>
</dbReference>
<evidence type="ECO:0000256" key="1">
    <source>
        <dbReference type="ARBA" id="ARBA00000900"/>
    </source>
</evidence>
<dbReference type="InterPro" id="IPR001841">
    <property type="entry name" value="Znf_RING"/>
</dbReference>
<evidence type="ECO:0000256" key="10">
    <source>
        <dbReference type="ARBA" id="ARBA00022833"/>
    </source>
</evidence>